<name>A0A7M1RWT3_9CAUD</name>
<dbReference type="KEGG" id="vg:65128791"/>
<evidence type="ECO:0000313" key="1">
    <source>
        <dbReference type="EMBL" id="QOR58321.1"/>
    </source>
</evidence>
<dbReference type="RefSeq" id="YP_010110479.1">
    <property type="nucleotide sequence ID" value="NC_055871.1"/>
</dbReference>
<sequence length="157" mass="18109">MKKFIISSTGEEVNVGDVIEIRVTDDTIPMLLEAGIIQESGTHLDIDYYIEHLAKRIKWNKGNVIKYLSNLSTIQPDAVYRILLKEIAITFDEKYDNNIRKENTLYYISTLNHEICSMKVNENVKKHLKLFAAFRTIDDAQAALHIMKPFTDVLYGE</sequence>
<organism evidence="1 2">
    <name type="scientific">uncultured phage cr106_1</name>
    <dbReference type="NCBI Taxonomy" id="2772062"/>
    <lineage>
        <taxon>Viruses</taxon>
        <taxon>Duplodnaviria</taxon>
        <taxon>Heunggongvirae</taxon>
        <taxon>Uroviricota</taxon>
        <taxon>Caudoviricetes</taxon>
        <taxon>Crassvirales</taxon>
        <taxon>Steigviridae</taxon>
        <taxon>Asinivirinae</taxon>
        <taxon>Mahstovirus</taxon>
        <taxon>Mahstovirus faecalis</taxon>
    </lineage>
</organism>
<keyword evidence="2" id="KW-1185">Reference proteome</keyword>
<proteinExistence type="predicted"/>
<protein>
    <submittedName>
        <fullName evidence="1">Uncharacterized protein</fullName>
    </submittedName>
</protein>
<dbReference type="GeneID" id="65128791"/>
<evidence type="ECO:0000313" key="2">
    <source>
        <dbReference type="Proteomes" id="UP000593828"/>
    </source>
</evidence>
<reference evidence="1 2" key="1">
    <citation type="submission" date="2020-07" db="EMBL/GenBank/DDBJ databases">
        <title>Taxonomic proposal: Crassvirales, a new order of highly abundant and diverse bacterial viruses.</title>
        <authorList>
            <person name="Shkoporov A.N."/>
            <person name="Stockdale S.R."/>
            <person name="Guerin E."/>
            <person name="Ross R.P."/>
            <person name="Hill C."/>
        </authorList>
    </citation>
    <scope>NUCLEOTIDE SEQUENCE [LARGE SCALE GENOMIC DNA]</scope>
</reference>
<dbReference type="Proteomes" id="UP000593828">
    <property type="component" value="Segment"/>
</dbReference>
<accession>A0A7M1RWT3</accession>
<dbReference type="EMBL" id="MT774378">
    <property type="protein sequence ID" value="QOR58321.1"/>
    <property type="molecule type" value="Genomic_DNA"/>
</dbReference>